<feature type="domain" description="ABC transporter" evidence="8">
    <location>
        <begin position="370"/>
        <end position="608"/>
    </location>
</feature>
<dbReference type="InterPro" id="IPR003593">
    <property type="entry name" value="AAA+_ATPase"/>
</dbReference>
<comment type="subcellular location">
    <subcellularLocation>
        <location evidence="1">Cell membrane</location>
        <topology evidence="1">Multi-pass membrane protein</topology>
    </subcellularLocation>
</comment>
<accession>A0A0E2E3Q6</accession>
<evidence type="ECO:0000256" key="2">
    <source>
        <dbReference type="ARBA" id="ARBA00022692"/>
    </source>
</evidence>
<evidence type="ECO:0000259" key="8">
    <source>
        <dbReference type="PROSITE" id="PS50893"/>
    </source>
</evidence>
<evidence type="ECO:0000256" key="4">
    <source>
        <dbReference type="ARBA" id="ARBA00022840"/>
    </source>
</evidence>
<dbReference type="SMART" id="SM00382">
    <property type="entry name" value="AAA"/>
    <property type="match status" value="1"/>
</dbReference>
<keyword evidence="2 7" id="KW-0812">Transmembrane</keyword>
<feature type="transmembrane region" description="Helical" evidence="7">
    <location>
        <begin position="68"/>
        <end position="90"/>
    </location>
</feature>
<evidence type="ECO:0000256" key="5">
    <source>
        <dbReference type="ARBA" id="ARBA00022989"/>
    </source>
</evidence>
<reference evidence="9" key="1">
    <citation type="submission" date="2012-01" db="EMBL/GenBank/DDBJ databases">
        <title>The Genome Sequence of Treponema denticola H-22.</title>
        <authorList>
            <consortium name="The Broad Institute Genome Sequencing Platform"/>
            <person name="Earl A."/>
            <person name="Ward D."/>
            <person name="Feldgarden M."/>
            <person name="Gevers D."/>
            <person name="Blanton J.M."/>
            <person name="Fenno C.J."/>
            <person name="Baranova O.V."/>
            <person name="Mathney J."/>
            <person name="Dewhirst F.E."/>
            <person name="Izard J."/>
            <person name="Young S.K."/>
            <person name="Zeng Q."/>
            <person name="Gargeya S."/>
            <person name="Fitzgerald M."/>
            <person name="Haas B."/>
            <person name="Abouelleil A."/>
            <person name="Alvarado L."/>
            <person name="Arachchi H.M."/>
            <person name="Berlin A."/>
            <person name="Chapman S.B."/>
            <person name="Gearin G."/>
            <person name="Goldberg J."/>
            <person name="Griggs A."/>
            <person name="Gujja S."/>
            <person name="Hansen M."/>
            <person name="Heiman D."/>
            <person name="Howarth C."/>
            <person name="Larimer J."/>
            <person name="Lui A."/>
            <person name="MacDonald P.J.P."/>
            <person name="McCowen C."/>
            <person name="Montmayeur A."/>
            <person name="Murphy C."/>
            <person name="Neiman D."/>
            <person name="Pearson M."/>
            <person name="Priest M."/>
            <person name="Roberts A."/>
            <person name="Saif S."/>
            <person name="Shea T."/>
            <person name="Sisk P."/>
            <person name="Stolte C."/>
            <person name="Sykes S."/>
            <person name="Wortman J."/>
            <person name="Nusbaum C."/>
            <person name="Birren B."/>
        </authorList>
    </citation>
    <scope>NUCLEOTIDE SEQUENCE [LARGE SCALE GENOMIC DNA]</scope>
    <source>
        <strain evidence="9">H-22</strain>
    </source>
</reference>
<dbReference type="Gene3D" id="3.40.50.300">
    <property type="entry name" value="P-loop containing nucleotide triphosphate hydrolases"/>
    <property type="match status" value="1"/>
</dbReference>
<dbReference type="GO" id="GO:0005524">
    <property type="term" value="F:ATP binding"/>
    <property type="evidence" value="ECO:0007669"/>
    <property type="project" value="UniProtKB-KW"/>
</dbReference>
<dbReference type="InterPro" id="IPR036640">
    <property type="entry name" value="ABC1_TM_sf"/>
</dbReference>
<evidence type="ECO:0000256" key="3">
    <source>
        <dbReference type="ARBA" id="ARBA00022741"/>
    </source>
</evidence>
<feature type="transmembrane region" description="Helical" evidence="7">
    <location>
        <begin position="184"/>
        <end position="202"/>
    </location>
</feature>
<dbReference type="SUPFAM" id="SSF52540">
    <property type="entry name" value="P-loop containing nucleoside triphosphate hydrolases"/>
    <property type="match status" value="1"/>
</dbReference>
<name>A0A0E2E3Q6_TREDN</name>
<dbReference type="InterPro" id="IPR027417">
    <property type="entry name" value="P-loop_NTPase"/>
</dbReference>
<comment type="caution">
    <text evidence="9">The sequence shown here is derived from an EMBL/GenBank/DDBJ whole genome shotgun (WGS) entry which is preliminary data.</text>
</comment>
<feature type="transmembrane region" description="Helical" evidence="7">
    <location>
        <begin position="158"/>
        <end position="178"/>
    </location>
</feature>
<dbReference type="HOGENOM" id="CLU_000604_84_3_12"/>
<dbReference type="GO" id="GO:0015421">
    <property type="term" value="F:ABC-type oligopeptide transporter activity"/>
    <property type="evidence" value="ECO:0007669"/>
    <property type="project" value="TreeGrafter"/>
</dbReference>
<evidence type="ECO:0000313" key="9">
    <source>
        <dbReference type="EMBL" id="EMB33100.1"/>
    </source>
</evidence>
<protein>
    <recommendedName>
        <fullName evidence="8">ABC transporter domain-containing protein</fullName>
    </recommendedName>
</protein>
<feature type="transmembrane region" description="Helical" evidence="7">
    <location>
        <begin position="281"/>
        <end position="301"/>
    </location>
</feature>
<dbReference type="AlphaFoldDB" id="A0A0E2E3Q6"/>
<dbReference type="InterPro" id="IPR003439">
    <property type="entry name" value="ABC_transporter-like_ATP-bd"/>
</dbReference>
<feature type="transmembrane region" description="Helical" evidence="7">
    <location>
        <begin position="31"/>
        <end position="48"/>
    </location>
</feature>
<dbReference type="InterPro" id="IPR017871">
    <property type="entry name" value="ABC_transporter-like_CS"/>
</dbReference>
<dbReference type="PATRIC" id="fig|999432.5.peg.1515"/>
<dbReference type="PROSITE" id="PS00211">
    <property type="entry name" value="ABC_TRANSPORTER_1"/>
    <property type="match status" value="1"/>
</dbReference>
<dbReference type="PANTHER" id="PTHR43394:SF1">
    <property type="entry name" value="ATP-BINDING CASSETTE SUB-FAMILY B MEMBER 10, MITOCHONDRIAL"/>
    <property type="match status" value="1"/>
</dbReference>
<dbReference type="Proteomes" id="UP000011705">
    <property type="component" value="Chromosome"/>
</dbReference>
<evidence type="ECO:0000256" key="6">
    <source>
        <dbReference type="ARBA" id="ARBA00023136"/>
    </source>
</evidence>
<dbReference type="Pfam" id="PF00005">
    <property type="entry name" value="ABC_tran"/>
    <property type="match status" value="1"/>
</dbReference>
<keyword evidence="3" id="KW-0547">Nucleotide-binding</keyword>
<sequence>MLLEKKRHTTKEIISTFFKSIKFLNTLDRGLCFNYALIGIVIGLRPFVNIYMLKKIINALSQGLPKDHLFLLAGISIAINLLLFLCEKFIGHNSYFRMENLTQLRNMEIAKKNTTMDYEFIEDAELQIEMEKMYNMDYNGGFGLFSQLMNIHNLSQNIVLFIIGLILSIPMYTSYAPILGIPLWIQNSIFTFFIILISVLSIRINKRALEKRDAFMKNNLFEEMRPYSYAVSLAPEYKIGKDIRLYNKKLYNEYFTGSSDFQIKIVNAFLRFSLFPQLAQIFFNMFSLGLIYIFVGIKAYYGAIQIGDIIQYSGAVTQFVFAVAGLTRAYNQIAANCDFFDLCLGYINLKETKYKGSLPIEKRDDNEYDFEFKNVSFKYPQSEKYALKNVNLKFKIGKKLAIVGMNGSGKTTLVKLLTRLYDPSEGEILLNGIDIKKFDYDEYLDIFSVVFQDFNLFALNIAQNVAASADYDKTKVEKALNLSGFSNSLKKMPQGIETYLYNDFEEGGIEISGGEAQKIAMARAIYKDSPFIILDEPTAALDPISEFEIYSKFDTIIGNKTAVYISHRLSSCKFCDEIAVFDEGKLVQHGSHDALLQEKNGKYHELWNAQAQYYKEEEIEKLLK</sequence>
<proteinExistence type="predicted"/>
<evidence type="ECO:0000256" key="1">
    <source>
        <dbReference type="ARBA" id="ARBA00004651"/>
    </source>
</evidence>
<dbReference type="GO" id="GO:0016887">
    <property type="term" value="F:ATP hydrolysis activity"/>
    <property type="evidence" value="ECO:0007669"/>
    <property type="project" value="InterPro"/>
</dbReference>
<dbReference type="PROSITE" id="PS50893">
    <property type="entry name" value="ABC_TRANSPORTER_2"/>
    <property type="match status" value="1"/>
</dbReference>
<keyword evidence="4" id="KW-0067">ATP-binding</keyword>
<organism evidence="9">
    <name type="scientific">Treponema denticola H-22</name>
    <dbReference type="NCBI Taxonomy" id="999432"/>
    <lineage>
        <taxon>Bacteria</taxon>
        <taxon>Pseudomonadati</taxon>
        <taxon>Spirochaetota</taxon>
        <taxon>Spirochaetia</taxon>
        <taxon>Spirochaetales</taxon>
        <taxon>Treponemataceae</taxon>
        <taxon>Treponema</taxon>
    </lineage>
</organism>
<keyword evidence="5 7" id="KW-1133">Transmembrane helix</keyword>
<dbReference type="InterPro" id="IPR039421">
    <property type="entry name" value="Type_1_exporter"/>
</dbReference>
<dbReference type="CDD" id="cd03228">
    <property type="entry name" value="ABCC_MRP_Like"/>
    <property type="match status" value="1"/>
</dbReference>
<keyword evidence="6 7" id="KW-0472">Membrane</keyword>
<dbReference type="SUPFAM" id="SSF90123">
    <property type="entry name" value="ABC transporter transmembrane region"/>
    <property type="match status" value="2"/>
</dbReference>
<gene>
    <name evidence="9" type="ORF">HMPREF9726_01461</name>
</gene>
<dbReference type="GO" id="GO:0005886">
    <property type="term" value="C:plasma membrane"/>
    <property type="evidence" value="ECO:0007669"/>
    <property type="project" value="UniProtKB-SubCell"/>
</dbReference>
<dbReference type="PANTHER" id="PTHR43394">
    <property type="entry name" value="ATP-DEPENDENT PERMEASE MDL1, MITOCHONDRIAL"/>
    <property type="match status" value="1"/>
</dbReference>
<dbReference type="RefSeq" id="WP_002684569.1">
    <property type="nucleotide sequence ID" value="NZ_CM001795.1"/>
</dbReference>
<dbReference type="Gene3D" id="1.20.1560.10">
    <property type="entry name" value="ABC transporter type 1, transmembrane domain"/>
    <property type="match status" value="1"/>
</dbReference>
<evidence type="ECO:0000256" key="7">
    <source>
        <dbReference type="SAM" id="Phobius"/>
    </source>
</evidence>
<dbReference type="EMBL" id="AGDV01000012">
    <property type="protein sequence ID" value="EMB33100.1"/>
    <property type="molecule type" value="Genomic_DNA"/>
</dbReference>